<keyword evidence="9" id="KW-0010">Activator</keyword>
<dbReference type="SUPFAM" id="SSF46785">
    <property type="entry name" value="Winged helix' DNA-binding domain"/>
    <property type="match status" value="1"/>
</dbReference>
<keyword evidence="6" id="KW-0408">Iron</keyword>
<proteinExistence type="inferred from homology"/>
<evidence type="ECO:0000256" key="5">
    <source>
        <dbReference type="ARBA" id="ARBA00022491"/>
    </source>
</evidence>
<evidence type="ECO:0000256" key="2">
    <source>
        <dbReference type="ARBA" id="ARBA00007871"/>
    </source>
</evidence>
<dbReference type="PANTHER" id="PTHR33238">
    <property type="entry name" value="IRON (METAL) DEPENDENT REPRESSOR, DTXR FAMILY"/>
    <property type="match status" value="1"/>
</dbReference>
<keyword evidence="8" id="KW-0238">DNA-binding</keyword>
<dbReference type="Pfam" id="PF01325">
    <property type="entry name" value="Fe_dep_repress"/>
    <property type="match status" value="1"/>
</dbReference>
<evidence type="ECO:0000256" key="11">
    <source>
        <dbReference type="ARBA" id="ARBA00023211"/>
    </source>
</evidence>
<protein>
    <recommendedName>
        <fullName evidence="12">Manganese transport regulator</fullName>
    </recommendedName>
</protein>
<dbReference type="InterPro" id="IPR008988">
    <property type="entry name" value="Transcriptional_repressor_C"/>
</dbReference>
<dbReference type="InterPro" id="IPR036421">
    <property type="entry name" value="Fe_dep_repressor_sf"/>
</dbReference>
<evidence type="ECO:0000313" key="15">
    <source>
        <dbReference type="Proteomes" id="UP001597267"/>
    </source>
</evidence>
<organism evidence="14 15">
    <name type="scientific">Agrilactobacillus yilanensis</name>
    <dbReference type="NCBI Taxonomy" id="2485997"/>
    <lineage>
        <taxon>Bacteria</taxon>
        <taxon>Bacillati</taxon>
        <taxon>Bacillota</taxon>
        <taxon>Bacilli</taxon>
        <taxon>Lactobacillales</taxon>
        <taxon>Lactobacillaceae</taxon>
        <taxon>Agrilactobacillus</taxon>
    </lineage>
</organism>
<sequence>MSPSKENYLKIIFELEYDHRKINNKNIADIMGVSAPSVSEMLASLTKDKLVEHTPYNEITLTKEGRQLAQDLVKKHRIWEVFLVHKLGYPIREVHSAADTLEHATNDDLTGRLNKFLDYPKRCPHGGIIPDNCSEANDDTVILSDLADGQTAKIQRVIDNHEFLTYFADLHLNLGDELKVLQHEPFEGPIQVLKNGKDKLQIGVKAATYIFMSPPK</sequence>
<dbReference type="SUPFAM" id="SSF47979">
    <property type="entry name" value="Iron-dependent repressor protein, dimerization domain"/>
    <property type="match status" value="1"/>
</dbReference>
<keyword evidence="15" id="KW-1185">Reference proteome</keyword>
<dbReference type="Gene3D" id="1.10.10.10">
    <property type="entry name" value="Winged helix-like DNA-binding domain superfamily/Winged helix DNA-binding domain"/>
    <property type="match status" value="1"/>
</dbReference>
<dbReference type="InterPro" id="IPR036390">
    <property type="entry name" value="WH_DNA-bd_sf"/>
</dbReference>
<evidence type="ECO:0000256" key="9">
    <source>
        <dbReference type="ARBA" id="ARBA00023159"/>
    </source>
</evidence>
<dbReference type="SMART" id="SM00529">
    <property type="entry name" value="HTH_DTXR"/>
    <property type="match status" value="1"/>
</dbReference>
<dbReference type="SMART" id="SM00899">
    <property type="entry name" value="FeoA"/>
    <property type="match status" value="1"/>
</dbReference>
<dbReference type="PANTHER" id="PTHR33238:SF11">
    <property type="entry name" value="TRANSCRIPTIONAL REGULATOR MNTR"/>
    <property type="match status" value="1"/>
</dbReference>
<evidence type="ECO:0000313" key="14">
    <source>
        <dbReference type="EMBL" id="MFD1670499.1"/>
    </source>
</evidence>
<dbReference type="InterPro" id="IPR007167">
    <property type="entry name" value="Fe-transptr_FeoA-like"/>
</dbReference>
<dbReference type="EMBL" id="JBHTOP010000001">
    <property type="protein sequence ID" value="MFD1670499.1"/>
    <property type="molecule type" value="Genomic_DNA"/>
</dbReference>
<comment type="similarity">
    <text evidence="2">Belongs to the DtxR/MntR family.</text>
</comment>
<comment type="subcellular location">
    <subcellularLocation>
        <location evidence="1">Cytoplasm</location>
    </subcellularLocation>
</comment>
<dbReference type="Pfam" id="PF02742">
    <property type="entry name" value="Fe_dep_repr_C"/>
    <property type="match status" value="1"/>
</dbReference>
<dbReference type="Gene3D" id="2.30.30.90">
    <property type="match status" value="1"/>
</dbReference>
<evidence type="ECO:0000259" key="13">
    <source>
        <dbReference type="PROSITE" id="PS50944"/>
    </source>
</evidence>
<dbReference type="Proteomes" id="UP001597267">
    <property type="component" value="Unassembled WGS sequence"/>
</dbReference>
<evidence type="ECO:0000256" key="7">
    <source>
        <dbReference type="ARBA" id="ARBA00023015"/>
    </source>
</evidence>
<reference evidence="15" key="1">
    <citation type="journal article" date="2019" name="Int. J. Syst. Evol. Microbiol.">
        <title>The Global Catalogue of Microorganisms (GCM) 10K type strain sequencing project: providing services to taxonomists for standard genome sequencing and annotation.</title>
        <authorList>
            <consortium name="The Broad Institute Genomics Platform"/>
            <consortium name="The Broad Institute Genome Sequencing Center for Infectious Disease"/>
            <person name="Wu L."/>
            <person name="Ma J."/>
        </authorList>
    </citation>
    <scope>NUCLEOTIDE SEQUENCE [LARGE SCALE GENOMIC DNA]</scope>
    <source>
        <strain evidence="15">CCM 8896</strain>
    </source>
</reference>
<dbReference type="InterPro" id="IPR038157">
    <property type="entry name" value="FeoA_core_dom"/>
</dbReference>
<gene>
    <name evidence="14" type="ORF">ACFQ5M_00140</name>
</gene>
<evidence type="ECO:0000256" key="6">
    <source>
        <dbReference type="ARBA" id="ARBA00023004"/>
    </source>
</evidence>
<evidence type="ECO:0000256" key="1">
    <source>
        <dbReference type="ARBA" id="ARBA00004496"/>
    </source>
</evidence>
<evidence type="ECO:0000256" key="3">
    <source>
        <dbReference type="ARBA" id="ARBA00011738"/>
    </source>
</evidence>
<dbReference type="InterPro" id="IPR050536">
    <property type="entry name" value="DtxR_MntR_Metal-Reg"/>
</dbReference>
<dbReference type="Gene3D" id="1.10.60.10">
    <property type="entry name" value="Iron dependent repressor, metal binding and dimerisation domain"/>
    <property type="match status" value="1"/>
</dbReference>
<dbReference type="SUPFAM" id="SSF50037">
    <property type="entry name" value="C-terminal domain of transcriptional repressors"/>
    <property type="match status" value="1"/>
</dbReference>
<dbReference type="InterPro" id="IPR022687">
    <property type="entry name" value="HTH_DTXR"/>
</dbReference>
<keyword evidence="5" id="KW-0678">Repressor</keyword>
<keyword evidence="11" id="KW-0464">Manganese</keyword>
<name>A0ABW4J2D2_9LACO</name>
<evidence type="ECO:0000256" key="12">
    <source>
        <dbReference type="ARBA" id="ARBA00032593"/>
    </source>
</evidence>
<evidence type="ECO:0000256" key="10">
    <source>
        <dbReference type="ARBA" id="ARBA00023163"/>
    </source>
</evidence>
<accession>A0ABW4J2D2</accession>
<keyword evidence="7" id="KW-0805">Transcription regulation</keyword>
<keyword evidence="10" id="KW-0804">Transcription</keyword>
<dbReference type="InterPro" id="IPR022689">
    <property type="entry name" value="Iron_dep_repressor"/>
</dbReference>
<dbReference type="Pfam" id="PF04023">
    <property type="entry name" value="FeoA"/>
    <property type="match status" value="1"/>
</dbReference>
<comment type="caution">
    <text evidence="14">The sequence shown here is derived from an EMBL/GenBank/DDBJ whole genome shotgun (WGS) entry which is preliminary data.</text>
</comment>
<comment type="subunit">
    <text evidence="3">Homodimer.</text>
</comment>
<evidence type="ECO:0000256" key="4">
    <source>
        <dbReference type="ARBA" id="ARBA00022490"/>
    </source>
</evidence>
<dbReference type="PROSITE" id="PS50944">
    <property type="entry name" value="HTH_DTXR"/>
    <property type="match status" value="1"/>
</dbReference>
<dbReference type="InterPro" id="IPR001367">
    <property type="entry name" value="Fe_dep_repressor"/>
</dbReference>
<feature type="domain" description="HTH dtxR-type" evidence="13">
    <location>
        <begin position="1"/>
        <end position="62"/>
    </location>
</feature>
<evidence type="ECO:0000256" key="8">
    <source>
        <dbReference type="ARBA" id="ARBA00023125"/>
    </source>
</evidence>
<keyword evidence="4" id="KW-0963">Cytoplasm</keyword>
<dbReference type="InterPro" id="IPR036388">
    <property type="entry name" value="WH-like_DNA-bd_sf"/>
</dbReference>
<dbReference type="RefSeq" id="WP_125714566.1">
    <property type="nucleotide sequence ID" value="NZ_JBHTOP010000001.1"/>
</dbReference>